<keyword evidence="3" id="KW-1185">Reference proteome</keyword>
<evidence type="ECO:0000313" key="2">
    <source>
        <dbReference type="EMBL" id="GIG02071.1"/>
    </source>
</evidence>
<evidence type="ECO:0000313" key="3">
    <source>
        <dbReference type="Proteomes" id="UP000659904"/>
    </source>
</evidence>
<dbReference type="Proteomes" id="UP000659904">
    <property type="component" value="Unassembled WGS sequence"/>
</dbReference>
<name>A0A8J3P2W5_9ACTN</name>
<evidence type="ECO:0000256" key="1">
    <source>
        <dbReference type="SAM" id="MobiDB-lite"/>
    </source>
</evidence>
<accession>A0A8J3P2W5</accession>
<dbReference type="AlphaFoldDB" id="A0A8J3P2W5"/>
<gene>
    <name evidence="2" type="ORF">Cci01nite_71640</name>
</gene>
<protein>
    <submittedName>
        <fullName evidence="2">Uncharacterized protein</fullName>
    </submittedName>
</protein>
<organism evidence="2 3">
    <name type="scientific">Catellatospora citrea</name>
    <dbReference type="NCBI Taxonomy" id="53366"/>
    <lineage>
        <taxon>Bacteria</taxon>
        <taxon>Bacillati</taxon>
        <taxon>Actinomycetota</taxon>
        <taxon>Actinomycetes</taxon>
        <taxon>Micromonosporales</taxon>
        <taxon>Micromonosporaceae</taxon>
        <taxon>Catellatospora</taxon>
    </lineage>
</organism>
<comment type="caution">
    <text evidence="2">The sequence shown here is derived from an EMBL/GenBank/DDBJ whole genome shotgun (WGS) entry which is preliminary data.</text>
</comment>
<feature type="region of interest" description="Disordered" evidence="1">
    <location>
        <begin position="81"/>
        <end position="100"/>
    </location>
</feature>
<proteinExistence type="predicted"/>
<sequence length="100" mass="11024">MSEHPLTPRQWQLPFAMRQINDVEPGHAGPSCQTCASYQADRQRRAEQSPMLHGSDGKLYKSPHAGTYLFEARYSHRACTQGEHGPLDQFAGGHDGSAAC</sequence>
<reference evidence="2 3" key="1">
    <citation type="submission" date="2021-01" db="EMBL/GenBank/DDBJ databases">
        <title>Whole genome shotgun sequence of Catellatospora citrea NBRC 14495.</title>
        <authorList>
            <person name="Komaki H."/>
            <person name="Tamura T."/>
        </authorList>
    </citation>
    <scope>NUCLEOTIDE SEQUENCE [LARGE SCALE GENOMIC DNA]</scope>
    <source>
        <strain evidence="2 3">NBRC 14495</strain>
    </source>
</reference>
<feature type="region of interest" description="Disordered" evidence="1">
    <location>
        <begin position="22"/>
        <end position="59"/>
    </location>
</feature>
<dbReference type="EMBL" id="BONH01000047">
    <property type="protein sequence ID" value="GIG02071.1"/>
    <property type="molecule type" value="Genomic_DNA"/>
</dbReference>